<evidence type="ECO:0000256" key="4">
    <source>
        <dbReference type="ARBA" id="ARBA00023163"/>
    </source>
</evidence>
<dbReference type="InterPro" id="IPR000847">
    <property type="entry name" value="LysR_HTH_N"/>
</dbReference>
<dbReference type="SUPFAM" id="SSF46785">
    <property type="entry name" value="Winged helix' DNA-binding domain"/>
    <property type="match status" value="1"/>
</dbReference>
<accession>A0AAU2W054</accession>
<dbReference type="GO" id="GO:0003700">
    <property type="term" value="F:DNA-binding transcription factor activity"/>
    <property type="evidence" value="ECO:0007669"/>
    <property type="project" value="InterPro"/>
</dbReference>
<dbReference type="Pfam" id="PF03466">
    <property type="entry name" value="LysR_substrate"/>
    <property type="match status" value="1"/>
</dbReference>
<evidence type="ECO:0000256" key="1">
    <source>
        <dbReference type="ARBA" id="ARBA00009437"/>
    </source>
</evidence>
<keyword evidence="4" id="KW-0804">Transcription</keyword>
<organism evidence="6">
    <name type="scientific">Streptomyces sp. NBC_00008</name>
    <dbReference type="NCBI Taxonomy" id="2903610"/>
    <lineage>
        <taxon>Bacteria</taxon>
        <taxon>Bacillati</taxon>
        <taxon>Actinomycetota</taxon>
        <taxon>Actinomycetes</taxon>
        <taxon>Kitasatosporales</taxon>
        <taxon>Streptomycetaceae</taxon>
        <taxon>Streptomyces</taxon>
    </lineage>
</organism>
<evidence type="ECO:0000259" key="5">
    <source>
        <dbReference type="PROSITE" id="PS50931"/>
    </source>
</evidence>
<name>A0AAU2W054_9ACTN</name>
<dbReference type="InterPro" id="IPR005119">
    <property type="entry name" value="LysR_subst-bd"/>
</dbReference>
<dbReference type="Pfam" id="PF00126">
    <property type="entry name" value="HTH_1"/>
    <property type="match status" value="1"/>
</dbReference>
<dbReference type="FunFam" id="1.10.10.10:FF:000001">
    <property type="entry name" value="LysR family transcriptional regulator"/>
    <property type="match status" value="1"/>
</dbReference>
<dbReference type="Gene3D" id="3.40.190.290">
    <property type="match status" value="1"/>
</dbReference>
<evidence type="ECO:0000313" key="6">
    <source>
        <dbReference type="EMBL" id="WTW73156.1"/>
    </source>
</evidence>
<dbReference type="PROSITE" id="PS50931">
    <property type="entry name" value="HTH_LYSR"/>
    <property type="match status" value="1"/>
</dbReference>
<gene>
    <name evidence="6" type="ORF">OG398_35465</name>
</gene>
<evidence type="ECO:0000256" key="3">
    <source>
        <dbReference type="ARBA" id="ARBA00023125"/>
    </source>
</evidence>
<protein>
    <submittedName>
        <fullName evidence="6">LysR substrate-binding domain-containing protein</fullName>
    </submittedName>
</protein>
<dbReference type="PRINTS" id="PR00039">
    <property type="entry name" value="HTHLYSR"/>
</dbReference>
<reference evidence="6" key="1">
    <citation type="submission" date="2022-10" db="EMBL/GenBank/DDBJ databases">
        <title>The complete genomes of actinobacterial strains from the NBC collection.</title>
        <authorList>
            <person name="Joergensen T.S."/>
            <person name="Alvarez Arevalo M."/>
            <person name="Sterndorff E.B."/>
            <person name="Faurdal D."/>
            <person name="Vuksanovic O."/>
            <person name="Mourched A.-S."/>
            <person name="Charusanti P."/>
            <person name="Shaw S."/>
            <person name="Blin K."/>
            <person name="Weber T."/>
        </authorList>
    </citation>
    <scope>NUCLEOTIDE SEQUENCE</scope>
    <source>
        <strain evidence="6">NBC_00008</strain>
    </source>
</reference>
<dbReference type="GO" id="GO:0000976">
    <property type="term" value="F:transcription cis-regulatory region binding"/>
    <property type="evidence" value="ECO:0007669"/>
    <property type="project" value="TreeGrafter"/>
</dbReference>
<evidence type="ECO:0000256" key="2">
    <source>
        <dbReference type="ARBA" id="ARBA00023015"/>
    </source>
</evidence>
<keyword evidence="3" id="KW-0238">DNA-binding</keyword>
<dbReference type="AlphaFoldDB" id="A0AAU2W054"/>
<comment type="similarity">
    <text evidence="1">Belongs to the LysR transcriptional regulatory family.</text>
</comment>
<dbReference type="EMBL" id="CP108313">
    <property type="protein sequence ID" value="WTW73156.1"/>
    <property type="molecule type" value="Genomic_DNA"/>
</dbReference>
<dbReference type="PANTHER" id="PTHR30126">
    <property type="entry name" value="HTH-TYPE TRANSCRIPTIONAL REGULATOR"/>
    <property type="match status" value="1"/>
</dbReference>
<dbReference type="PANTHER" id="PTHR30126:SF40">
    <property type="entry name" value="HTH-TYPE TRANSCRIPTIONAL REGULATOR GLTR"/>
    <property type="match status" value="1"/>
</dbReference>
<dbReference type="InterPro" id="IPR036390">
    <property type="entry name" value="WH_DNA-bd_sf"/>
</dbReference>
<sequence length="297" mass="32176">MVTLNQLEVLLRVLEHQGFSGAAKSLFMSQPSVSNHIRNLENSCGIQLVHRTSAGARPTPAGEVVAEHARQVFAVMDSLERTVADFRGLGGGRLVLAGTTTLGTYLLPRLVADFSTQAPKVSCEIRVGNEDAVESWLLRGEVALGLCAGTPHDEQLLSQGMFEEAMVLVAEPQTPLAGRALTPPDLRNQRFVMRESGSATRHLQEETLRAWGLEDAEQWDMWGPGTLKQAVCEGLGVALLSEHVARYEIAAGMLAALTVSPAPPKRTVSLVRRSDRVLTPPEQAFVDLVRAVAEWPS</sequence>
<dbReference type="SUPFAM" id="SSF53850">
    <property type="entry name" value="Periplasmic binding protein-like II"/>
    <property type="match status" value="1"/>
</dbReference>
<feature type="domain" description="HTH lysR-type" evidence="5">
    <location>
        <begin position="2"/>
        <end position="59"/>
    </location>
</feature>
<proteinExistence type="inferred from homology"/>
<dbReference type="Gene3D" id="1.10.10.10">
    <property type="entry name" value="Winged helix-like DNA-binding domain superfamily/Winged helix DNA-binding domain"/>
    <property type="match status" value="1"/>
</dbReference>
<keyword evidence="2" id="KW-0805">Transcription regulation</keyword>
<dbReference type="InterPro" id="IPR036388">
    <property type="entry name" value="WH-like_DNA-bd_sf"/>
</dbReference>